<dbReference type="Proteomes" id="UP001157947">
    <property type="component" value="Unassembled WGS sequence"/>
</dbReference>
<keyword evidence="2" id="KW-1185">Reference proteome</keyword>
<organism evidence="1 2">
    <name type="scientific">Venenivibrio stagnispumantis</name>
    <dbReference type="NCBI Taxonomy" id="407998"/>
    <lineage>
        <taxon>Bacteria</taxon>
        <taxon>Pseudomonadati</taxon>
        <taxon>Aquificota</taxon>
        <taxon>Aquificia</taxon>
        <taxon>Aquificales</taxon>
        <taxon>Hydrogenothermaceae</taxon>
        <taxon>Venenivibrio</taxon>
    </lineage>
</organism>
<dbReference type="RefSeq" id="WP_265134845.1">
    <property type="nucleotide sequence ID" value="NZ_FXTX01000007.1"/>
</dbReference>
<reference evidence="1" key="1">
    <citation type="submission" date="2017-05" db="EMBL/GenBank/DDBJ databases">
        <authorList>
            <person name="Varghese N."/>
            <person name="Submissions S."/>
        </authorList>
    </citation>
    <scope>NUCLEOTIDE SEQUENCE</scope>
    <source>
        <strain evidence="1">DSM 18763</strain>
    </source>
</reference>
<evidence type="ECO:0000313" key="1">
    <source>
        <dbReference type="EMBL" id="SMP10201.1"/>
    </source>
</evidence>
<name>A0AA45WLB5_9AQUI</name>
<sequence>MEDYLKKKVDESFYQILQKIKNILEEELNLTPPNEKQLKEGLSISLQKEDIYDEWIEYIETLPLPEIEKIETIDHNDGPHVKIIYKLEKPEGKIVRKIKVKSDGKINIYNYLIFDIEYNGLKIKVETEYDSYGNLIFRLGE</sequence>
<accession>A0AA45WLB5</accession>
<dbReference type="EMBL" id="FXTX01000007">
    <property type="protein sequence ID" value="SMP10201.1"/>
    <property type="molecule type" value="Genomic_DNA"/>
</dbReference>
<evidence type="ECO:0000313" key="2">
    <source>
        <dbReference type="Proteomes" id="UP001157947"/>
    </source>
</evidence>
<comment type="caution">
    <text evidence="1">The sequence shown here is derived from an EMBL/GenBank/DDBJ whole genome shotgun (WGS) entry which is preliminary data.</text>
</comment>
<gene>
    <name evidence="1" type="ORF">SAMN06264868_10774</name>
</gene>
<proteinExistence type="predicted"/>
<dbReference type="AlphaFoldDB" id="A0AA45WLB5"/>
<protein>
    <submittedName>
        <fullName evidence="1">Uncharacterized protein</fullName>
    </submittedName>
</protein>